<feature type="domain" description="Trimeric autotransporter adhesin YadA-like C-terminal membrane anchor" evidence="11">
    <location>
        <begin position="1012"/>
        <end position="1071"/>
    </location>
</feature>
<dbReference type="InterPro" id="IPR005594">
    <property type="entry name" value="YadA_C"/>
</dbReference>
<evidence type="ECO:0000259" key="13">
    <source>
        <dbReference type="Pfam" id="PF13018"/>
    </source>
</evidence>
<evidence type="ECO:0000259" key="11">
    <source>
        <dbReference type="Pfam" id="PF03895"/>
    </source>
</evidence>
<feature type="domain" description="Trimeric autotransporter adhesin YadA-like stalk" evidence="12">
    <location>
        <begin position="957"/>
        <end position="986"/>
    </location>
</feature>
<feature type="domain" description="Trimeric autotransporter adhesin YadA-like stalk" evidence="12">
    <location>
        <begin position="426"/>
        <end position="460"/>
    </location>
</feature>
<proteinExistence type="inferred from homology"/>
<keyword evidence="9" id="KW-0472">Membrane</keyword>
<evidence type="ECO:0000256" key="2">
    <source>
        <dbReference type="ARBA" id="ARBA00004442"/>
    </source>
</evidence>
<keyword evidence="10" id="KW-0998">Cell outer membrane</keyword>
<dbReference type="InterPro" id="IPR024973">
    <property type="entry name" value="ESPR"/>
</dbReference>
<gene>
    <name evidence="14" type="ORF">JHL22_00300</name>
</gene>
<name>A0ABS1E9Y0_9BURK</name>
<dbReference type="InterPro" id="IPR045584">
    <property type="entry name" value="Pilin-like"/>
</dbReference>
<evidence type="ECO:0000256" key="6">
    <source>
        <dbReference type="ARBA" id="ARBA00022692"/>
    </source>
</evidence>
<dbReference type="Gene3D" id="3.30.1300.30">
    <property type="entry name" value="GSPII I/J protein-like"/>
    <property type="match status" value="1"/>
</dbReference>
<dbReference type="Proteomes" id="UP000635316">
    <property type="component" value="Unassembled WGS sequence"/>
</dbReference>
<dbReference type="EMBL" id="JAENGP010000001">
    <property type="protein sequence ID" value="MBK1779653.1"/>
    <property type="molecule type" value="Genomic_DNA"/>
</dbReference>
<comment type="similarity">
    <text evidence="3">Belongs to the autotransporter-2 (AT-2) (TC 1.B.40) family.</text>
</comment>
<evidence type="ECO:0000256" key="7">
    <source>
        <dbReference type="ARBA" id="ARBA00022729"/>
    </source>
</evidence>
<keyword evidence="15" id="KW-1185">Reference proteome</keyword>
<evidence type="ECO:0000256" key="8">
    <source>
        <dbReference type="ARBA" id="ARBA00022927"/>
    </source>
</evidence>
<sequence>MNRIHKSIFNEQTGTYVAVSENTKNKGKSGRKLLAATALSAALGFGAMGSAQAQLVSACAGVSLPNSVITDVVVGDILYPVLTGLPVVGPLLGTLGVTDILDLVVAGEDITLNVLDTNGKLLSTDADCDTTADSYALNKEGGIAIGGNKISGLGSNGKEATASTESSIAFGNEAKALATGAIAIGEKAQALAAGAIAIGENSVANEVNTVSVGSAGNERKITNVKAGENLTDAVNVGQLDAAITNINTSGLVRQPNPADNITVGQETQGVAVDFSGSITTAQGPEAYDRKLIGVAAGDIGNADSNEAVTGGQLYTTNKYIADALGGGAEVKADGTLQAPEYELTYGTSGLAGAKHGDVGSVLGELAGHVGSNAVNIDNNTTNINKLLGGEVGIVKQDATTRDITVGAETDGTIVNFTNKTGDARTLTGLANGELKTGSMDAVTGDQLFSTNTNLDSTLAALGGGAEVKADGTVQAPEYVLDDGTNKGTTTTFNNVGGALTNLDGRVTANTGDIGTIKTDITNITKGSVGIVKQDATTRDITVGGETDGTIVNFTNKEGEVRTLTGLANGNLAAGSTDAVTGDQLFSTNTNLDSTLAALGGGAEVKADGTVQAPEYVLDDGTNKGTTITFNNVGGALTNLDGRVTSNTTNITNLMNGTAGLVQQVNDSASITVGAASGGTVVNFVNKDGDARTLTGLKEGDLSTTSTDAVTGKQLHATNVDLATALTALNAVDPITGGAIRPDYVLDDGTNKGNTTTVHTVGEAFENLDGRVTSNTSRITNIEGDLASIQNGTAGIVKQDATTRNITVGGETDGTIVDFTGTDGVRTLTGLKDGKLSATSSDAVTGKQLHATNQQVKATASALGGGAEAKDDGTFVNPLYALQEIQQDGSKKTVTFDNVGGALTSLNTSVASLQDQVNNNTSIGLVRQDSTTRVISVGGNTDGTEVNFANSNGEARVISGVAAGKGPTDAVNVQQAQEMISGATSTLRGEIRRAEKRADAGTAAATAVATLGQAYQPGQSAFSVGGGTWRGEAGYAVGLSTVSENGKWLLKGAVNGSGRGGAGGGASVTYLW</sequence>
<dbReference type="Gene3D" id="1.20.5.170">
    <property type="match status" value="5"/>
</dbReference>
<feature type="domain" description="ESPR" evidence="13">
    <location>
        <begin position="1"/>
        <end position="46"/>
    </location>
</feature>
<dbReference type="SUPFAM" id="SSF101967">
    <property type="entry name" value="Adhesin YadA, collagen-binding domain"/>
    <property type="match status" value="2"/>
</dbReference>
<evidence type="ECO:0000313" key="14">
    <source>
        <dbReference type="EMBL" id="MBK1779653.1"/>
    </source>
</evidence>
<comment type="subcellular location">
    <subcellularLocation>
        <location evidence="2">Cell outer membrane</location>
    </subcellularLocation>
    <subcellularLocation>
        <location evidence="1">Cell surface</location>
    </subcellularLocation>
</comment>
<dbReference type="Pfam" id="PF13018">
    <property type="entry name" value="ESPR"/>
    <property type="match status" value="1"/>
</dbReference>
<dbReference type="Pfam" id="PF05662">
    <property type="entry name" value="YadA_stalk"/>
    <property type="match status" value="7"/>
</dbReference>
<feature type="domain" description="Trimeric autotransporter adhesin YadA-like stalk" evidence="12">
    <location>
        <begin position="220"/>
        <end position="250"/>
    </location>
</feature>
<dbReference type="InterPro" id="IPR008635">
    <property type="entry name" value="Coiled_stalk_dom"/>
</dbReference>
<dbReference type="SUPFAM" id="SSF54523">
    <property type="entry name" value="Pili subunits"/>
    <property type="match status" value="1"/>
</dbReference>
<evidence type="ECO:0000313" key="15">
    <source>
        <dbReference type="Proteomes" id="UP000635316"/>
    </source>
</evidence>
<evidence type="ECO:0000256" key="5">
    <source>
        <dbReference type="ARBA" id="ARBA00022452"/>
    </source>
</evidence>
<keyword evidence="5" id="KW-1134">Transmembrane beta strand</keyword>
<dbReference type="Gene3D" id="2.150.10.10">
    <property type="entry name" value="Serralysin-like metalloprotease, C-terminal"/>
    <property type="match status" value="1"/>
</dbReference>
<feature type="domain" description="Trimeric autotransporter adhesin YadA-like stalk" evidence="12">
    <location>
        <begin position="290"/>
        <end position="330"/>
    </location>
</feature>
<feature type="domain" description="Trimeric autotransporter adhesin YadA-like stalk" evidence="12">
    <location>
        <begin position="827"/>
        <end position="866"/>
    </location>
</feature>
<dbReference type="Pfam" id="PF03895">
    <property type="entry name" value="YadA_anchor"/>
    <property type="match status" value="1"/>
</dbReference>
<accession>A0ABS1E9Y0</accession>
<feature type="domain" description="Trimeric autotransporter adhesin YadA-like stalk" evidence="12">
    <location>
        <begin position="694"/>
        <end position="730"/>
    </location>
</feature>
<keyword evidence="7" id="KW-0732">Signal</keyword>
<dbReference type="InterPro" id="IPR011049">
    <property type="entry name" value="Serralysin-like_metalloprot_C"/>
</dbReference>
<evidence type="ECO:0000259" key="12">
    <source>
        <dbReference type="Pfam" id="PF05662"/>
    </source>
</evidence>
<evidence type="ECO:0000256" key="10">
    <source>
        <dbReference type="ARBA" id="ARBA00023237"/>
    </source>
</evidence>
<evidence type="ECO:0000256" key="4">
    <source>
        <dbReference type="ARBA" id="ARBA00022448"/>
    </source>
</evidence>
<dbReference type="RefSeq" id="WP_200232650.1">
    <property type="nucleotide sequence ID" value="NZ_JAENGP010000001.1"/>
</dbReference>
<keyword evidence="8" id="KW-0653">Protein transport</keyword>
<protein>
    <submittedName>
        <fullName evidence="14">YadA-like family protein</fullName>
    </submittedName>
</protein>
<evidence type="ECO:0000256" key="1">
    <source>
        <dbReference type="ARBA" id="ARBA00004241"/>
    </source>
</evidence>
<reference evidence="14 15" key="1">
    <citation type="submission" date="2020-12" db="EMBL/GenBank/DDBJ databases">
        <authorList>
            <person name="Lu T."/>
            <person name="Wang Q."/>
            <person name="Han X."/>
        </authorList>
    </citation>
    <scope>NUCLEOTIDE SEQUENCE [LARGE SCALE GENOMIC DNA]</scope>
    <source>
        <strain evidence="14 15">WQ 585</strain>
    </source>
</reference>
<keyword evidence="4" id="KW-0813">Transport</keyword>
<comment type="caution">
    <text evidence="14">The sequence shown here is derived from an EMBL/GenBank/DDBJ whole genome shotgun (WGS) entry which is preliminary data.</text>
</comment>
<evidence type="ECO:0000256" key="3">
    <source>
        <dbReference type="ARBA" id="ARBA00005848"/>
    </source>
</evidence>
<feature type="domain" description="Trimeric autotransporter adhesin YadA-like stalk" evidence="12">
    <location>
        <begin position="563"/>
        <end position="597"/>
    </location>
</feature>
<evidence type="ECO:0000256" key="9">
    <source>
        <dbReference type="ARBA" id="ARBA00023136"/>
    </source>
</evidence>
<organism evidence="14 15">
    <name type="scientific">Advenella mandrilli</name>
    <dbReference type="NCBI Taxonomy" id="2800330"/>
    <lineage>
        <taxon>Bacteria</taxon>
        <taxon>Pseudomonadati</taxon>
        <taxon>Pseudomonadota</taxon>
        <taxon>Betaproteobacteria</taxon>
        <taxon>Burkholderiales</taxon>
        <taxon>Alcaligenaceae</taxon>
    </lineage>
</organism>
<keyword evidence="6" id="KW-0812">Transmembrane</keyword>